<sequence length="125" mass="14169">MQRQVEANDIRIEILEKENKVLLKTISKVPNSGNSPPESIPTERSDFSIQPVQLWRTEENRESSYNYRSKLNTRSRATLTPSKSEIGSNNNKKETEVRSSFHVGPGKRRSATPTSGRSALVKPWT</sequence>
<organism evidence="2 3">
    <name type="scientific">Ciona savignyi</name>
    <name type="common">Pacific transparent sea squirt</name>
    <dbReference type="NCBI Taxonomy" id="51511"/>
    <lineage>
        <taxon>Eukaryota</taxon>
        <taxon>Metazoa</taxon>
        <taxon>Chordata</taxon>
        <taxon>Tunicata</taxon>
        <taxon>Ascidiacea</taxon>
        <taxon>Phlebobranchia</taxon>
        <taxon>Cionidae</taxon>
        <taxon>Ciona</taxon>
    </lineage>
</organism>
<accession>H2YBH5</accession>
<feature type="region of interest" description="Disordered" evidence="1">
    <location>
        <begin position="27"/>
        <end position="125"/>
    </location>
</feature>
<feature type="compositionally biased region" description="Polar residues" evidence="1">
    <location>
        <begin position="28"/>
        <end position="37"/>
    </location>
</feature>
<dbReference type="HOGENOM" id="CLU_1991846_0_0_1"/>
<dbReference type="Ensembl" id="ENSCSAVT00000002715.1">
    <property type="protein sequence ID" value="ENSCSAVP00000002673.1"/>
    <property type="gene ID" value="ENSCSAVG00000001579.1"/>
</dbReference>
<evidence type="ECO:0000313" key="2">
    <source>
        <dbReference type="Ensembl" id="ENSCSAVP00000002673.1"/>
    </source>
</evidence>
<evidence type="ECO:0000313" key="3">
    <source>
        <dbReference type="Proteomes" id="UP000007875"/>
    </source>
</evidence>
<dbReference type="InParanoid" id="H2YBH5"/>
<reference evidence="2" key="3">
    <citation type="submission" date="2025-09" db="UniProtKB">
        <authorList>
            <consortium name="Ensembl"/>
        </authorList>
    </citation>
    <scope>IDENTIFICATION</scope>
</reference>
<reference evidence="2" key="2">
    <citation type="submission" date="2025-08" db="UniProtKB">
        <authorList>
            <consortium name="Ensembl"/>
        </authorList>
    </citation>
    <scope>IDENTIFICATION</scope>
</reference>
<dbReference type="Proteomes" id="UP000007875">
    <property type="component" value="Unassembled WGS sequence"/>
</dbReference>
<protein>
    <submittedName>
        <fullName evidence="2">Uncharacterized protein</fullName>
    </submittedName>
</protein>
<keyword evidence="3" id="KW-1185">Reference proteome</keyword>
<feature type="compositionally biased region" description="Polar residues" evidence="1">
    <location>
        <begin position="63"/>
        <end position="90"/>
    </location>
</feature>
<name>H2YBH5_CIOSA</name>
<dbReference type="AlphaFoldDB" id="H2YBH5"/>
<evidence type="ECO:0000256" key="1">
    <source>
        <dbReference type="SAM" id="MobiDB-lite"/>
    </source>
</evidence>
<proteinExistence type="predicted"/>
<reference evidence="3" key="1">
    <citation type="submission" date="2003-08" db="EMBL/GenBank/DDBJ databases">
        <authorList>
            <person name="Birren B."/>
            <person name="Nusbaum C."/>
            <person name="Abebe A."/>
            <person name="Abouelleil A."/>
            <person name="Adekoya E."/>
            <person name="Ait-zahra M."/>
            <person name="Allen N."/>
            <person name="Allen T."/>
            <person name="An P."/>
            <person name="Anderson M."/>
            <person name="Anderson S."/>
            <person name="Arachchi H."/>
            <person name="Armbruster J."/>
            <person name="Bachantsang P."/>
            <person name="Baldwin J."/>
            <person name="Barry A."/>
            <person name="Bayul T."/>
            <person name="Blitshsteyn B."/>
            <person name="Bloom T."/>
            <person name="Blye J."/>
            <person name="Boguslavskiy L."/>
            <person name="Borowsky M."/>
            <person name="Boukhgalter B."/>
            <person name="Brunache A."/>
            <person name="Butler J."/>
            <person name="Calixte N."/>
            <person name="Calvo S."/>
            <person name="Camarata J."/>
            <person name="Campo K."/>
            <person name="Chang J."/>
            <person name="Cheshatsang Y."/>
            <person name="Citroen M."/>
            <person name="Collymore A."/>
            <person name="Considine T."/>
            <person name="Cook A."/>
            <person name="Cooke P."/>
            <person name="Corum B."/>
            <person name="Cuomo C."/>
            <person name="David R."/>
            <person name="Dawoe T."/>
            <person name="Degray S."/>
            <person name="Dodge S."/>
            <person name="Dooley K."/>
            <person name="Dorje P."/>
            <person name="Dorjee K."/>
            <person name="Dorris L."/>
            <person name="Duffey N."/>
            <person name="Dupes A."/>
            <person name="Elkins T."/>
            <person name="Engels R."/>
            <person name="Erickson J."/>
            <person name="Farina A."/>
            <person name="Faro S."/>
            <person name="Ferreira P."/>
            <person name="Fischer H."/>
            <person name="Fitzgerald M."/>
            <person name="Foley K."/>
            <person name="Gage D."/>
            <person name="Galagan J."/>
            <person name="Gearin G."/>
            <person name="Gnerre S."/>
            <person name="Gnirke A."/>
            <person name="Goyette A."/>
            <person name="Graham J."/>
            <person name="Grandbois E."/>
            <person name="Gyaltsen K."/>
            <person name="Hafez N."/>
            <person name="Hagopian D."/>
            <person name="Hagos B."/>
            <person name="Hall J."/>
            <person name="Hatcher B."/>
            <person name="Heller A."/>
            <person name="Higgins H."/>
            <person name="Honan T."/>
            <person name="Horn A."/>
            <person name="Houde N."/>
            <person name="Hughes L."/>
            <person name="Hulme W."/>
            <person name="Husby E."/>
            <person name="Iliev I."/>
            <person name="Jaffe D."/>
            <person name="Jones C."/>
            <person name="Kamal M."/>
            <person name="Kamat A."/>
            <person name="Kamvysselis M."/>
            <person name="Karlsson E."/>
            <person name="Kells C."/>
            <person name="Kieu A."/>
            <person name="Kisner P."/>
            <person name="Kodira C."/>
            <person name="Kulbokas E."/>
            <person name="Labutti K."/>
            <person name="Lama D."/>
            <person name="Landers T."/>
            <person name="Leger J."/>
            <person name="Levine S."/>
            <person name="Lewis D."/>
            <person name="Lewis T."/>
            <person name="Lindblad-toh K."/>
            <person name="Liu X."/>
            <person name="Lokyitsang T."/>
            <person name="Lokyitsang Y."/>
            <person name="Lucien O."/>
            <person name="Lui A."/>
            <person name="Ma L.J."/>
            <person name="Mabbitt R."/>
            <person name="Macdonald J."/>
            <person name="Maclean C."/>
            <person name="Major J."/>
            <person name="Manning J."/>
            <person name="Marabella R."/>
            <person name="Maru K."/>
            <person name="Matthews C."/>
            <person name="Mauceli E."/>
            <person name="Mccarthy M."/>
            <person name="Mcdonough S."/>
            <person name="Mcghee T."/>
            <person name="Meldrim J."/>
            <person name="Meneus L."/>
            <person name="Mesirov J."/>
            <person name="Mihalev A."/>
            <person name="Mihova T."/>
            <person name="Mikkelsen T."/>
            <person name="Mlenga V."/>
            <person name="Moru K."/>
            <person name="Mozes J."/>
            <person name="Mulrain L."/>
            <person name="Munson G."/>
            <person name="Naylor J."/>
            <person name="Newes C."/>
            <person name="Nguyen C."/>
            <person name="Nguyen N."/>
            <person name="Nguyen T."/>
            <person name="Nicol R."/>
            <person name="Nielsen C."/>
            <person name="Nizzari M."/>
            <person name="Norbu C."/>
            <person name="Norbu N."/>
            <person name="O'donnell P."/>
            <person name="Okoawo O."/>
            <person name="O'leary S."/>
            <person name="Omotosho B."/>
            <person name="O'neill K."/>
            <person name="Osman S."/>
            <person name="Parker S."/>
            <person name="Perrin D."/>
            <person name="Phunkhang P."/>
            <person name="Piqani B."/>
            <person name="Purcell S."/>
            <person name="Rachupka T."/>
            <person name="Ramasamy U."/>
            <person name="Rameau R."/>
            <person name="Ray V."/>
            <person name="Raymond C."/>
            <person name="Retta R."/>
            <person name="Richardson S."/>
            <person name="Rise C."/>
            <person name="Rodriguez J."/>
            <person name="Rogers J."/>
            <person name="Rogov P."/>
            <person name="Rutman M."/>
            <person name="Schupbach R."/>
            <person name="Seaman C."/>
            <person name="Settipalli S."/>
            <person name="Sharpe T."/>
            <person name="Sheridan J."/>
            <person name="Sherpa N."/>
            <person name="Shi J."/>
            <person name="Smirnov S."/>
            <person name="Smith C."/>
            <person name="Sougnez C."/>
            <person name="Spencer B."/>
            <person name="Stalker J."/>
            <person name="Stange-thomann N."/>
            <person name="Stavropoulos S."/>
            <person name="Stetson K."/>
            <person name="Stone C."/>
            <person name="Stone S."/>
            <person name="Stubbs M."/>
            <person name="Talamas J."/>
            <person name="Tchuinga P."/>
            <person name="Tenzing P."/>
            <person name="Tesfaye S."/>
            <person name="Theodore J."/>
            <person name="Thoulutsang Y."/>
            <person name="Topham K."/>
            <person name="Towey S."/>
            <person name="Tsamla T."/>
            <person name="Tsomo N."/>
            <person name="Vallee D."/>
            <person name="Vassiliev H."/>
            <person name="Venkataraman V."/>
            <person name="Vinson J."/>
            <person name="Vo A."/>
            <person name="Wade C."/>
            <person name="Wang S."/>
            <person name="Wangchuk T."/>
            <person name="Wangdi T."/>
            <person name="Whittaker C."/>
            <person name="Wilkinson J."/>
            <person name="Wu Y."/>
            <person name="Wyman D."/>
            <person name="Yadav S."/>
            <person name="Yang S."/>
            <person name="Yang X."/>
            <person name="Yeager S."/>
            <person name="Yee E."/>
            <person name="Young G."/>
            <person name="Zainoun J."/>
            <person name="Zembeck L."/>
            <person name="Zimmer A."/>
            <person name="Zody M."/>
            <person name="Lander E."/>
        </authorList>
    </citation>
    <scope>NUCLEOTIDE SEQUENCE [LARGE SCALE GENOMIC DNA]</scope>
</reference>